<dbReference type="AlphaFoldDB" id="A0A072UVH4"/>
<sequence>MTTRALHYHFEVQMDNSSFLKILEFKDWFSRYDFTVKHIKVNQNLIPDLLSRPMKPVQIITNTHTFPLILMVKPLPAHASIIKNFPPGINFSCSLSQLKEYARNNLFYFMAKIIKKIKNIPEQSPFLPDTPFYLPFMLNPNAKFTENHLWYIWCAAILYIMPIFVPTEAMCQHLMNPKNHKSLIWTALEWYSPLEWWRIQLGPVLSEVRKRGMAPEAIGKLKTVLTVHRPYQIDPRTKFLICKNYADIWETIDDYPPSLKVTKDLMDYINFTNLHHREKTQIDTTCISHGNLPPQFKPVNPQEIGESSRQASQPEQDFQENIEQQFTQMNFEENPTDIEPLENLDEETIKQLIADSWQYESCQSRSYFSEDCYYSSSDPNMSPSHESIFKD</sequence>
<evidence type="ECO:0000256" key="1">
    <source>
        <dbReference type="SAM" id="Phobius"/>
    </source>
</evidence>
<keyword evidence="1" id="KW-1133">Transmembrane helix</keyword>
<proteinExistence type="predicted"/>
<reference evidence="2 4" key="2">
    <citation type="journal article" date="2014" name="BMC Genomics">
        <title>An improved genome release (version Mt4.0) for the model legume Medicago truncatula.</title>
        <authorList>
            <person name="Tang H."/>
            <person name="Krishnakumar V."/>
            <person name="Bidwell S."/>
            <person name="Rosen B."/>
            <person name="Chan A."/>
            <person name="Zhou S."/>
            <person name="Gentzbittel L."/>
            <person name="Childs K.L."/>
            <person name="Yandell M."/>
            <person name="Gundlach H."/>
            <person name="Mayer K.F."/>
            <person name="Schwartz D.C."/>
            <person name="Town C.D."/>
        </authorList>
    </citation>
    <scope>GENOME REANNOTATION</scope>
    <source>
        <strain evidence="2">A17</strain>
        <strain evidence="3 4">cv. Jemalong A17</strain>
    </source>
</reference>
<evidence type="ECO:0000313" key="3">
    <source>
        <dbReference type="EnsemblPlants" id="KEH33366"/>
    </source>
</evidence>
<accession>A0A072UVH4</accession>
<dbReference type="Proteomes" id="UP000002051">
    <property type="component" value="Chromosome 3"/>
</dbReference>
<keyword evidence="1" id="KW-0472">Membrane</keyword>
<dbReference type="EnsemblPlants" id="KEH33366">
    <property type="protein sequence ID" value="KEH33366"/>
    <property type="gene ID" value="MTR_3g436740"/>
</dbReference>
<dbReference type="HOGENOM" id="CLU_706706_0_0_1"/>
<reference evidence="3" key="3">
    <citation type="submission" date="2015-04" db="UniProtKB">
        <authorList>
            <consortium name="EnsemblPlants"/>
        </authorList>
    </citation>
    <scope>IDENTIFICATION</scope>
    <source>
        <strain evidence="3">cv. Jemalong A17</strain>
    </source>
</reference>
<evidence type="ECO:0000313" key="4">
    <source>
        <dbReference type="Proteomes" id="UP000002051"/>
    </source>
</evidence>
<dbReference type="EMBL" id="CM001219">
    <property type="protein sequence ID" value="KEH33366.1"/>
    <property type="molecule type" value="Genomic_DNA"/>
</dbReference>
<name>A0A072UVH4_MEDTR</name>
<protein>
    <submittedName>
        <fullName evidence="2">Transmembrane protein, putative</fullName>
    </submittedName>
</protein>
<gene>
    <name evidence="2" type="ordered locus">MTR_3g436740</name>
</gene>
<reference evidence="2 4" key="1">
    <citation type="journal article" date="2011" name="Nature">
        <title>The Medicago genome provides insight into the evolution of rhizobial symbioses.</title>
        <authorList>
            <person name="Young N.D."/>
            <person name="Debelle F."/>
            <person name="Oldroyd G.E."/>
            <person name="Geurts R."/>
            <person name="Cannon S.B."/>
            <person name="Udvardi M.K."/>
            <person name="Benedito V.A."/>
            <person name="Mayer K.F."/>
            <person name="Gouzy J."/>
            <person name="Schoof H."/>
            <person name="Van de Peer Y."/>
            <person name="Proost S."/>
            <person name="Cook D.R."/>
            <person name="Meyers B.C."/>
            <person name="Spannagl M."/>
            <person name="Cheung F."/>
            <person name="De Mita S."/>
            <person name="Krishnakumar V."/>
            <person name="Gundlach H."/>
            <person name="Zhou S."/>
            <person name="Mudge J."/>
            <person name="Bharti A.K."/>
            <person name="Murray J.D."/>
            <person name="Naoumkina M.A."/>
            <person name="Rosen B."/>
            <person name="Silverstein K.A."/>
            <person name="Tang H."/>
            <person name="Rombauts S."/>
            <person name="Zhao P.X."/>
            <person name="Zhou P."/>
            <person name="Barbe V."/>
            <person name="Bardou P."/>
            <person name="Bechner M."/>
            <person name="Bellec A."/>
            <person name="Berger A."/>
            <person name="Berges H."/>
            <person name="Bidwell S."/>
            <person name="Bisseling T."/>
            <person name="Choisne N."/>
            <person name="Couloux A."/>
            <person name="Denny R."/>
            <person name="Deshpande S."/>
            <person name="Dai X."/>
            <person name="Doyle J.J."/>
            <person name="Dudez A.M."/>
            <person name="Farmer A.D."/>
            <person name="Fouteau S."/>
            <person name="Franken C."/>
            <person name="Gibelin C."/>
            <person name="Gish J."/>
            <person name="Goldstein S."/>
            <person name="Gonzalez A.J."/>
            <person name="Green P.J."/>
            <person name="Hallab A."/>
            <person name="Hartog M."/>
            <person name="Hua A."/>
            <person name="Humphray S.J."/>
            <person name="Jeong D.H."/>
            <person name="Jing Y."/>
            <person name="Jocker A."/>
            <person name="Kenton S.M."/>
            <person name="Kim D.J."/>
            <person name="Klee K."/>
            <person name="Lai H."/>
            <person name="Lang C."/>
            <person name="Lin S."/>
            <person name="Macmil S.L."/>
            <person name="Magdelenat G."/>
            <person name="Matthews L."/>
            <person name="McCorrison J."/>
            <person name="Monaghan E.L."/>
            <person name="Mun J.H."/>
            <person name="Najar F.Z."/>
            <person name="Nicholson C."/>
            <person name="Noirot C."/>
            <person name="O'Bleness M."/>
            <person name="Paule C.R."/>
            <person name="Poulain J."/>
            <person name="Prion F."/>
            <person name="Qin B."/>
            <person name="Qu C."/>
            <person name="Retzel E.F."/>
            <person name="Riddle C."/>
            <person name="Sallet E."/>
            <person name="Samain S."/>
            <person name="Samson N."/>
            <person name="Sanders I."/>
            <person name="Saurat O."/>
            <person name="Scarpelli C."/>
            <person name="Schiex T."/>
            <person name="Segurens B."/>
            <person name="Severin A.J."/>
            <person name="Sherrier D.J."/>
            <person name="Shi R."/>
            <person name="Sims S."/>
            <person name="Singer S.R."/>
            <person name="Sinharoy S."/>
            <person name="Sterck L."/>
            <person name="Viollet A."/>
            <person name="Wang B.B."/>
            <person name="Wang K."/>
            <person name="Wang M."/>
            <person name="Wang X."/>
            <person name="Warfsmann J."/>
            <person name="Weissenbach J."/>
            <person name="White D.D."/>
            <person name="White J.D."/>
            <person name="Wiley G.B."/>
            <person name="Wincker P."/>
            <person name="Xing Y."/>
            <person name="Yang L."/>
            <person name="Yao Z."/>
            <person name="Ying F."/>
            <person name="Zhai J."/>
            <person name="Zhou L."/>
            <person name="Zuber A."/>
            <person name="Denarie J."/>
            <person name="Dixon R.A."/>
            <person name="May G.D."/>
            <person name="Schwartz D.C."/>
            <person name="Rogers J."/>
            <person name="Quetier F."/>
            <person name="Town C.D."/>
            <person name="Roe B.A."/>
        </authorList>
    </citation>
    <scope>NUCLEOTIDE SEQUENCE [LARGE SCALE GENOMIC DNA]</scope>
    <source>
        <strain evidence="2">A17</strain>
        <strain evidence="3 4">cv. Jemalong A17</strain>
    </source>
</reference>
<organism evidence="2 4">
    <name type="scientific">Medicago truncatula</name>
    <name type="common">Barrel medic</name>
    <name type="synonym">Medicago tribuloides</name>
    <dbReference type="NCBI Taxonomy" id="3880"/>
    <lineage>
        <taxon>Eukaryota</taxon>
        <taxon>Viridiplantae</taxon>
        <taxon>Streptophyta</taxon>
        <taxon>Embryophyta</taxon>
        <taxon>Tracheophyta</taxon>
        <taxon>Spermatophyta</taxon>
        <taxon>Magnoliopsida</taxon>
        <taxon>eudicotyledons</taxon>
        <taxon>Gunneridae</taxon>
        <taxon>Pentapetalae</taxon>
        <taxon>rosids</taxon>
        <taxon>fabids</taxon>
        <taxon>Fabales</taxon>
        <taxon>Fabaceae</taxon>
        <taxon>Papilionoideae</taxon>
        <taxon>50 kb inversion clade</taxon>
        <taxon>NPAAA clade</taxon>
        <taxon>Hologalegina</taxon>
        <taxon>IRL clade</taxon>
        <taxon>Trifolieae</taxon>
        <taxon>Medicago</taxon>
    </lineage>
</organism>
<evidence type="ECO:0000313" key="2">
    <source>
        <dbReference type="EMBL" id="KEH33366.1"/>
    </source>
</evidence>
<keyword evidence="4" id="KW-1185">Reference proteome</keyword>
<keyword evidence="1 2" id="KW-0812">Transmembrane</keyword>
<feature type="transmembrane region" description="Helical" evidence="1">
    <location>
        <begin position="150"/>
        <end position="171"/>
    </location>
</feature>